<dbReference type="InterPro" id="IPR003507">
    <property type="entry name" value="S66_fam"/>
</dbReference>
<dbReference type="Gene3D" id="3.40.50.10740">
    <property type="entry name" value="Class I glutamine amidotransferase-like"/>
    <property type="match status" value="1"/>
</dbReference>
<keyword evidence="6" id="KW-1185">Reference proteome</keyword>
<dbReference type="SUPFAM" id="SSF52317">
    <property type="entry name" value="Class I glutamine amidotransferase-like"/>
    <property type="match status" value="1"/>
</dbReference>
<dbReference type="PANTHER" id="PTHR30237:SF4">
    <property type="entry name" value="LD-CARBOXYPEPTIDASE C-TERMINAL DOMAIN-CONTAINING PROTEIN"/>
    <property type="match status" value="1"/>
</dbReference>
<dbReference type="InterPro" id="IPR040921">
    <property type="entry name" value="Peptidase_S66C"/>
</dbReference>
<comment type="similarity">
    <text evidence="1">Belongs to the peptidase S66 family.</text>
</comment>
<dbReference type="InterPro" id="IPR027478">
    <property type="entry name" value="LdcA_N"/>
</dbReference>
<dbReference type="Gene3D" id="3.50.30.60">
    <property type="entry name" value="LD-carboxypeptidase A C-terminal domain-like"/>
    <property type="match status" value="1"/>
</dbReference>
<dbReference type="SUPFAM" id="SSF55681">
    <property type="entry name" value="Class II aaRS and biotin synthetases"/>
    <property type="match status" value="1"/>
</dbReference>
<dbReference type="InterPro" id="IPR045864">
    <property type="entry name" value="aa-tRNA-synth_II/BPL/LPL"/>
</dbReference>
<dbReference type="CDD" id="cd07062">
    <property type="entry name" value="Peptidase_S66_mccF_like"/>
    <property type="match status" value="1"/>
</dbReference>
<accession>A0ABV3IX44</accession>
<dbReference type="RefSeq" id="WP_366088364.1">
    <property type="nucleotide sequence ID" value="NZ_JBFASG010000013.1"/>
</dbReference>
<evidence type="ECO:0000313" key="6">
    <source>
        <dbReference type="Proteomes" id="UP001552479"/>
    </source>
</evidence>
<comment type="caution">
    <text evidence="5">The sequence shown here is derived from an EMBL/GenBank/DDBJ whole genome shotgun (WGS) entry which is preliminary data.</text>
</comment>
<dbReference type="EMBL" id="JBFASG010000013">
    <property type="protein sequence ID" value="MEV4924341.1"/>
    <property type="molecule type" value="Genomic_DNA"/>
</dbReference>
<dbReference type="InterPro" id="IPR029062">
    <property type="entry name" value="Class_I_gatase-like"/>
</dbReference>
<proteinExistence type="inferred from homology"/>
<feature type="domain" description="LD-carboxypeptidase C-terminal" evidence="4">
    <location>
        <begin position="592"/>
        <end position="708"/>
    </location>
</feature>
<keyword evidence="2" id="KW-0378">Hydrolase</keyword>
<evidence type="ECO:0000256" key="2">
    <source>
        <dbReference type="ARBA" id="ARBA00022801"/>
    </source>
</evidence>
<dbReference type="Pfam" id="PF17676">
    <property type="entry name" value="Peptidase_S66C"/>
    <property type="match status" value="1"/>
</dbReference>
<evidence type="ECO:0000259" key="3">
    <source>
        <dbReference type="Pfam" id="PF02016"/>
    </source>
</evidence>
<name>A0ABV3IX44_9ACTN</name>
<protein>
    <submittedName>
        <fullName evidence="5">LD-carboxypeptidase</fullName>
    </submittedName>
</protein>
<sequence>MTDTTAEHGANPKSELHERMFATASSLAESAATRGTVVRFLQTLTERGYQLTPAAPVTEADDTVAFVNATVTPYKDALAEGRPIGRICHYQPCFRAHGERPWLFAFGMTGLLADFETDGDLDRVAEDSHLATLAALPDHRADRLHILVNAEDTDLVAAVSAAAARHGGHLHVLENPEVASRWGYGAGYPLHGRGTTYYYRRPGVGCDTDCRPDCRCARWQPLSNLIVIESGERHYAEVGFGVEITAAIAFGPNPFALPEIAERTQAAEEAGLAPGDAADAVNLYRALALLIEHGARPAGKGPGSVVRKLSQRLLELLAPLTAQGVDTLLERFGAAPDFRTALHTEAERRARAIAQNLKRAATVLDRRPDTPDADLRATYGLTETQLHSLRQIRLRPPRLTRGDAVTVVSPSWQGATVFPERATRGIDDVSAWSGLKVTQAPPVPGCDPGARQARAEQFNAALRDPEIKGVLWMIGGFTAAELLDLIDYDAFAAHPKVLCGYSDATVLHHALYARTGVTTFYGPAVLSEFAESGGTLDYTRESFLDLTMRAWTGTFPRSTDLYDEFVDWAGDDRPRITDPAFPRTALRRGTAQGPLLAGCVPSVLQLLGTPWQPDYSGHVLALEFTNDDGYGPVQAARDLWQLRHAGLLDEIAGLVLGRPRQWTADQRVEVDRAVLDVCHGLTFPIATEFEFGHTDPVLTLPVGVPVELNGEDLRLLEPAVR</sequence>
<evidence type="ECO:0000259" key="4">
    <source>
        <dbReference type="Pfam" id="PF17676"/>
    </source>
</evidence>
<evidence type="ECO:0000313" key="5">
    <source>
        <dbReference type="EMBL" id="MEV4924341.1"/>
    </source>
</evidence>
<reference evidence="5 6" key="1">
    <citation type="submission" date="2024-06" db="EMBL/GenBank/DDBJ databases">
        <title>The Natural Products Discovery Center: Release of the First 8490 Sequenced Strains for Exploring Actinobacteria Biosynthetic Diversity.</title>
        <authorList>
            <person name="Kalkreuter E."/>
            <person name="Kautsar S.A."/>
            <person name="Yang D."/>
            <person name="Bader C.D."/>
            <person name="Teijaro C.N."/>
            <person name="Fluegel L."/>
            <person name="Davis C.M."/>
            <person name="Simpson J.R."/>
            <person name="Lauterbach L."/>
            <person name="Steele A.D."/>
            <person name="Gui C."/>
            <person name="Meng S."/>
            <person name="Li G."/>
            <person name="Viehrig K."/>
            <person name="Ye F."/>
            <person name="Su P."/>
            <person name="Kiefer A.F."/>
            <person name="Nichols A."/>
            <person name="Cepeda A.J."/>
            <person name="Yan W."/>
            <person name="Fan B."/>
            <person name="Jiang Y."/>
            <person name="Adhikari A."/>
            <person name="Zheng C.-J."/>
            <person name="Schuster L."/>
            <person name="Cowan T.M."/>
            <person name="Smanski M.J."/>
            <person name="Chevrette M.G."/>
            <person name="De Carvalho L.P.S."/>
            <person name="Shen B."/>
        </authorList>
    </citation>
    <scope>NUCLEOTIDE SEQUENCE [LARGE SCALE GENOMIC DNA]</scope>
    <source>
        <strain evidence="5 6">NPDC053791</strain>
    </source>
</reference>
<dbReference type="PANTHER" id="PTHR30237">
    <property type="entry name" value="MURAMOYLTETRAPEPTIDE CARBOXYPEPTIDASE"/>
    <property type="match status" value="1"/>
</dbReference>
<dbReference type="SUPFAM" id="SSF141986">
    <property type="entry name" value="LD-carboxypeptidase A C-terminal domain-like"/>
    <property type="match status" value="1"/>
</dbReference>
<dbReference type="Gene3D" id="3.30.930.10">
    <property type="entry name" value="Bira Bifunctional Protein, Domain 2"/>
    <property type="match status" value="1"/>
</dbReference>
<dbReference type="Proteomes" id="UP001552479">
    <property type="component" value="Unassembled WGS sequence"/>
</dbReference>
<dbReference type="InterPro" id="IPR040449">
    <property type="entry name" value="Peptidase_S66_N"/>
</dbReference>
<dbReference type="InterPro" id="IPR027461">
    <property type="entry name" value="Carboxypeptidase_A_C_sf"/>
</dbReference>
<gene>
    <name evidence="5" type="ORF">AB0L03_16090</name>
</gene>
<dbReference type="Pfam" id="PF02016">
    <property type="entry name" value="Peptidase_S66"/>
    <property type="match status" value="1"/>
</dbReference>
<organism evidence="5 6">
    <name type="scientific">Streptomyces roseoverticillatus</name>
    <dbReference type="NCBI Taxonomy" id="66429"/>
    <lineage>
        <taxon>Bacteria</taxon>
        <taxon>Bacillati</taxon>
        <taxon>Actinomycetota</taxon>
        <taxon>Actinomycetes</taxon>
        <taxon>Kitasatosporales</taxon>
        <taxon>Streptomycetaceae</taxon>
        <taxon>Streptomyces</taxon>
    </lineage>
</organism>
<evidence type="ECO:0000256" key="1">
    <source>
        <dbReference type="ARBA" id="ARBA00010233"/>
    </source>
</evidence>
<feature type="domain" description="LD-carboxypeptidase N-terminal" evidence="3">
    <location>
        <begin position="405"/>
        <end position="522"/>
    </location>
</feature>